<evidence type="ECO:0000256" key="10">
    <source>
        <dbReference type="ARBA" id="ARBA00023136"/>
    </source>
</evidence>
<dbReference type="InterPro" id="IPR002110">
    <property type="entry name" value="Ankyrin_rpt"/>
</dbReference>
<comment type="caution">
    <text evidence="17">The sequence shown here is derived from an EMBL/GenBank/DDBJ whole genome shotgun (WGS) entry which is preliminary data.</text>
</comment>
<keyword evidence="12" id="KW-0449">Lipoprotein</keyword>
<feature type="repeat" description="ANK" evidence="14">
    <location>
        <begin position="55"/>
        <end position="87"/>
    </location>
</feature>
<evidence type="ECO:0000256" key="2">
    <source>
        <dbReference type="ARBA" id="ARBA00004394"/>
    </source>
</evidence>
<keyword evidence="4 15" id="KW-0808">Transferase</keyword>
<reference evidence="17" key="2">
    <citation type="submission" date="2020-03" db="EMBL/GenBank/DDBJ databases">
        <title>Walnut 2.0.</title>
        <authorList>
            <person name="Marrano A."/>
            <person name="Britton M."/>
            <person name="Zimin A.V."/>
            <person name="Zaini P.A."/>
            <person name="Workman R."/>
            <person name="Puiu D."/>
            <person name="Bianco L."/>
            <person name="Allen B.J."/>
            <person name="Troggio M."/>
            <person name="Leslie C.A."/>
            <person name="Timp W."/>
            <person name="Dendekar A."/>
            <person name="Salzberg S.L."/>
            <person name="Neale D.B."/>
        </authorList>
    </citation>
    <scope>NUCLEOTIDE SEQUENCE</scope>
    <source>
        <tissue evidence="17">Leaves</tissue>
    </source>
</reference>
<organism evidence="17 18">
    <name type="scientific">Juglans regia</name>
    <name type="common">English walnut</name>
    <dbReference type="NCBI Taxonomy" id="51240"/>
    <lineage>
        <taxon>Eukaryota</taxon>
        <taxon>Viridiplantae</taxon>
        <taxon>Streptophyta</taxon>
        <taxon>Embryophyta</taxon>
        <taxon>Tracheophyta</taxon>
        <taxon>Spermatophyta</taxon>
        <taxon>Magnoliopsida</taxon>
        <taxon>eudicotyledons</taxon>
        <taxon>Gunneridae</taxon>
        <taxon>Pentapetalae</taxon>
        <taxon>rosids</taxon>
        <taxon>fabids</taxon>
        <taxon>Fagales</taxon>
        <taxon>Juglandaceae</taxon>
        <taxon>Juglans</taxon>
    </lineage>
</organism>
<dbReference type="InterPro" id="IPR001594">
    <property type="entry name" value="Palmitoyltrfase_DHHC"/>
</dbReference>
<dbReference type="Pfam" id="PF12796">
    <property type="entry name" value="Ank_2"/>
    <property type="match status" value="2"/>
</dbReference>
<feature type="transmembrane region" description="Helical" evidence="15">
    <location>
        <begin position="355"/>
        <end position="378"/>
    </location>
</feature>
<evidence type="ECO:0000256" key="6">
    <source>
        <dbReference type="ARBA" id="ARBA00022737"/>
    </source>
</evidence>
<evidence type="ECO:0000256" key="14">
    <source>
        <dbReference type="PROSITE-ProRule" id="PRU00023"/>
    </source>
</evidence>
<comment type="domain">
    <text evidence="15">The DHHC domain is required for palmitoyltransferase activity.</text>
</comment>
<evidence type="ECO:0000256" key="4">
    <source>
        <dbReference type="ARBA" id="ARBA00022679"/>
    </source>
</evidence>
<dbReference type="EMBL" id="LIHL02000013">
    <property type="protein sequence ID" value="KAF5448373.1"/>
    <property type="molecule type" value="Genomic_DNA"/>
</dbReference>
<dbReference type="FunFam" id="1.25.40.20:FF:000300">
    <property type="entry name" value="S-acyltransferase"/>
    <property type="match status" value="1"/>
</dbReference>
<feature type="transmembrane region" description="Helical" evidence="15">
    <location>
        <begin position="398"/>
        <end position="420"/>
    </location>
</feature>
<keyword evidence="6" id="KW-0677">Repeat</keyword>
<evidence type="ECO:0000256" key="15">
    <source>
        <dbReference type="RuleBase" id="RU079119"/>
    </source>
</evidence>
<evidence type="ECO:0000313" key="17">
    <source>
        <dbReference type="EMBL" id="KAF5448373.1"/>
    </source>
</evidence>
<evidence type="ECO:0000256" key="8">
    <source>
        <dbReference type="ARBA" id="ARBA00023034"/>
    </source>
</evidence>
<sequence>MSSSEIEVVSSDSKALQNPSGVAVIDVFSACAYGDFEKLRKFEEDGAPLSQPDSNGYYALQWAALNNFPDIVQYIIVHGGDVNATDNVQQTALHWSAVRGAIAVADVLLQNGARVEAADVNGYRAVHIAAQYGQTAFLNHVVAKYQADFDVPDNEGRSPLHWAAYKGFADTIRLLLFRDAWQGRQDKDGCTPLHWAAIRGNVEACTVLVHAGTKQELMVKDNAGFTPFQLASDKVLAAPNLAKVTAVVGLWGWTAVSLAVVSLIMFYRCSSKDPGYVKRQGDVGSHKDTEDLLLNIDLDSSPIWTGNWSQLCPTCKIIRPVRSKHCPTCKRCVEQFDHHCPWISNCVGKRNKRDFFVFLCLGTLTSFLAAAVGIQRIWMETPVLPTEETWIHHVVVQHPGGLAFLLVDIIILLAATVLTVSQATQIARNITTNELANAIRYGYLRRPDGRFHNPYNHGCQKNCADFLIQGYTDDDEIAWPPLQQVAR</sequence>
<keyword evidence="11" id="KW-0564">Palmitate</keyword>
<comment type="catalytic activity">
    <reaction evidence="13 15">
        <text>L-cysteinyl-[protein] + hexadecanoyl-CoA = S-hexadecanoyl-L-cysteinyl-[protein] + CoA</text>
        <dbReference type="Rhea" id="RHEA:36683"/>
        <dbReference type="Rhea" id="RHEA-COMP:10131"/>
        <dbReference type="Rhea" id="RHEA-COMP:11032"/>
        <dbReference type="ChEBI" id="CHEBI:29950"/>
        <dbReference type="ChEBI" id="CHEBI:57287"/>
        <dbReference type="ChEBI" id="CHEBI:57379"/>
        <dbReference type="ChEBI" id="CHEBI:74151"/>
        <dbReference type="EC" id="2.3.1.225"/>
    </reaction>
</comment>
<dbReference type="GO" id="GO:0000139">
    <property type="term" value="C:Golgi membrane"/>
    <property type="evidence" value="ECO:0007669"/>
    <property type="project" value="UniProtKB-SubCell"/>
</dbReference>
<feature type="repeat" description="ANK" evidence="14">
    <location>
        <begin position="155"/>
        <end position="187"/>
    </location>
</feature>
<feature type="repeat" description="ANK" evidence="14">
    <location>
        <begin position="88"/>
        <end position="120"/>
    </location>
</feature>
<dbReference type="SMART" id="SM00248">
    <property type="entry name" value="ANK"/>
    <property type="match status" value="5"/>
</dbReference>
<dbReference type="Proteomes" id="UP000619265">
    <property type="component" value="Unassembled WGS sequence"/>
</dbReference>
<dbReference type="Pfam" id="PF00023">
    <property type="entry name" value="Ank"/>
    <property type="match status" value="1"/>
</dbReference>
<dbReference type="GO" id="GO:0019706">
    <property type="term" value="F:protein-cysteine S-palmitoyltransferase activity"/>
    <property type="evidence" value="ECO:0007669"/>
    <property type="project" value="UniProtKB-EC"/>
</dbReference>
<evidence type="ECO:0000256" key="3">
    <source>
        <dbReference type="ARBA" id="ARBA00008574"/>
    </source>
</evidence>
<gene>
    <name evidence="17" type="ORF">F2P56_028915</name>
</gene>
<dbReference type="EC" id="2.3.1.225" evidence="15"/>
<evidence type="ECO:0000256" key="13">
    <source>
        <dbReference type="ARBA" id="ARBA00048048"/>
    </source>
</evidence>
<dbReference type="Gene3D" id="1.25.40.20">
    <property type="entry name" value="Ankyrin repeat-containing domain"/>
    <property type="match status" value="1"/>
</dbReference>
<evidence type="ECO:0000259" key="16">
    <source>
        <dbReference type="Pfam" id="PF01529"/>
    </source>
</evidence>
<dbReference type="PANTHER" id="PTHR24161">
    <property type="entry name" value="ANK_REP_REGION DOMAIN-CONTAINING PROTEIN-RELATED"/>
    <property type="match status" value="1"/>
</dbReference>
<dbReference type="PROSITE" id="PS50297">
    <property type="entry name" value="ANK_REP_REGION"/>
    <property type="match status" value="4"/>
</dbReference>
<evidence type="ECO:0000256" key="11">
    <source>
        <dbReference type="ARBA" id="ARBA00023139"/>
    </source>
</evidence>
<dbReference type="Pfam" id="PF01529">
    <property type="entry name" value="DHHC"/>
    <property type="match status" value="1"/>
</dbReference>
<keyword evidence="5 15" id="KW-0812">Transmembrane</keyword>
<proteinExistence type="inferred from homology"/>
<feature type="repeat" description="ANK" evidence="14">
    <location>
        <begin position="188"/>
        <end position="220"/>
    </location>
</feature>
<evidence type="ECO:0000256" key="5">
    <source>
        <dbReference type="ARBA" id="ARBA00022692"/>
    </source>
</evidence>
<keyword evidence="7 15" id="KW-1133">Transmembrane helix</keyword>
<feature type="domain" description="Palmitoyltransferase DHHC" evidence="16">
    <location>
        <begin position="309"/>
        <end position="437"/>
    </location>
</feature>
<protein>
    <recommendedName>
        <fullName evidence="15">S-acyltransferase</fullName>
        <ecNumber evidence="15">2.3.1.225</ecNumber>
    </recommendedName>
    <alternativeName>
        <fullName evidence="15">Palmitoyltransferase</fullName>
    </alternativeName>
</protein>
<dbReference type="PROSITE" id="PS50216">
    <property type="entry name" value="DHHC"/>
    <property type="match status" value="1"/>
</dbReference>
<dbReference type="InterPro" id="IPR036770">
    <property type="entry name" value="Ankyrin_rpt-contain_sf"/>
</dbReference>
<keyword evidence="8" id="KW-0333">Golgi apparatus</keyword>
<dbReference type="PROSITE" id="PS50088">
    <property type="entry name" value="ANK_REPEAT"/>
    <property type="match status" value="4"/>
</dbReference>
<comment type="subcellular location">
    <subcellularLocation>
        <location evidence="1">Endomembrane system</location>
        <topology evidence="1">Multi-pass membrane protein</topology>
    </subcellularLocation>
    <subcellularLocation>
        <location evidence="2">Golgi apparatus membrane</location>
    </subcellularLocation>
</comment>
<keyword evidence="9 14" id="KW-0040">ANK repeat</keyword>
<dbReference type="AlphaFoldDB" id="A0A833WGF7"/>
<evidence type="ECO:0000313" key="18">
    <source>
        <dbReference type="Proteomes" id="UP000619265"/>
    </source>
</evidence>
<feature type="transmembrane region" description="Helical" evidence="15">
    <location>
        <begin position="250"/>
        <end position="269"/>
    </location>
</feature>
<evidence type="ECO:0000256" key="1">
    <source>
        <dbReference type="ARBA" id="ARBA00004127"/>
    </source>
</evidence>
<reference evidence="17" key="1">
    <citation type="submission" date="2015-10" db="EMBL/GenBank/DDBJ databases">
        <authorList>
            <person name="Martinez-Garcia P.J."/>
            <person name="Crepeau M.W."/>
            <person name="Puiu D."/>
            <person name="Gonzalez-Ibeas D."/>
            <person name="Whalen J."/>
            <person name="Stevens K."/>
            <person name="Paul R."/>
            <person name="Butterfield T."/>
            <person name="Britton M."/>
            <person name="Reagan R."/>
            <person name="Chakraborty S."/>
            <person name="Walawage S.L."/>
            <person name="Vasquez-Gross H.A."/>
            <person name="Cardeno C."/>
            <person name="Famula R."/>
            <person name="Pratt K."/>
            <person name="Kuruganti S."/>
            <person name="Aradhya M.K."/>
            <person name="Leslie C.A."/>
            <person name="Dandekar A.M."/>
            <person name="Salzberg S.L."/>
            <person name="Wegrzyn J.L."/>
            <person name="Langley C.H."/>
            <person name="Neale D.B."/>
        </authorList>
    </citation>
    <scope>NUCLEOTIDE SEQUENCE</scope>
    <source>
        <tissue evidence="17">Leaves</tissue>
    </source>
</reference>
<comment type="similarity">
    <text evidence="3 15">Belongs to the DHHC palmitoyltransferase family.</text>
</comment>
<keyword evidence="15" id="KW-0012">Acyltransferase</keyword>
<dbReference type="PANTHER" id="PTHR24161:SF101">
    <property type="entry name" value="PROTEIN S-ACYLTRANSFERASE 23-RELATED"/>
    <property type="match status" value="1"/>
</dbReference>
<dbReference type="Gramene" id="Jr13_03020_p1">
    <property type="protein sequence ID" value="cds.Jr13_03020_p1"/>
    <property type="gene ID" value="Jr13_03020"/>
</dbReference>
<evidence type="ECO:0000256" key="12">
    <source>
        <dbReference type="ARBA" id="ARBA00023288"/>
    </source>
</evidence>
<dbReference type="SUPFAM" id="SSF48403">
    <property type="entry name" value="Ankyrin repeat"/>
    <property type="match status" value="1"/>
</dbReference>
<name>A0A833WGF7_JUGRE</name>
<evidence type="ECO:0000256" key="9">
    <source>
        <dbReference type="ARBA" id="ARBA00023043"/>
    </source>
</evidence>
<accession>A0A833WGF7</accession>
<keyword evidence="10 15" id="KW-0472">Membrane</keyword>
<evidence type="ECO:0000256" key="7">
    <source>
        <dbReference type="ARBA" id="ARBA00022989"/>
    </source>
</evidence>